<dbReference type="InterPro" id="IPR000073">
    <property type="entry name" value="AB_hydrolase_1"/>
</dbReference>
<dbReference type="SUPFAM" id="SSF53474">
    <property type="entry name" value="alpha/beta-Hydrolases"/>
    <property type="match status" value="1"/>
</dbReference>
<dbReference type="EMBL" id="BMPP01000011">
    <property type="protein sequence ID" value="GGK31561.1"/>
    <property type="molecule type" value="Genomic_DNA"/>
</dbReference>
<dbReference type="GO" id="GO:0016787">
    <property type="term" value="F:hydrolase activity"/>
    <property type="evidence" value="ECO:0007669"/>
    <property type="project" value="UniProtKB-KW"/>
</dbReference>
<dbReference type="InterPro" id="IPR029058">
    <property type="entry name" value="AB_hydrolase_fold"/>
</dbReference>
<dbReference type="InterPro" id="IPR050471">
    <property type="entry name" value="AB_hydrolase"/>
</dbReference>
<proteinExistence type="predicted"/>
<dbReference type="Proteomes" id="UP000647587">
    <property type="component" value="Unassembled WGS sequence"/>
</dbReference>
<keyword evidence="3" id="KW-1185">Reference proteome</keyword>
<gene>
    <name evidence="2" type="primary">ycgS</name>
    <name evidence="2" type="ORF">GCM10008955_26750</name>
</gene>
<organism evidence="2 3">
    <name type="scientific">Deinococcus malanensis</name>
    <dbReference type="NCBI Taxonomy" id="1706855"/>
    <lineage>
        <taxon>Bacteria</taxon>
        <taxon>Thermotogati</taxon>
        <taxon>Deinococcota</taxon>
        <taxon>Deinococci</taxon>
        <taxon>Deinococcales</taxon>
        <taxon>Deinococcaceae</taxon>
        <taxon>Deinococcus</taxon>
    </lineage>
</organism>
<dbReference type="PANTHER" id="PTHR43433:SF1">
    <property type="entry name" value="BLL5160 PROTEIN"/>
    <property type="match status" value="1"/>
</dbReference>
<dbReference type="PRINTS" id="PR00111">
    <property type="entry name" value="ABHYDROLASE"/>
</dbReference>
<name>A0ABQ2EYS5_9DEIO</name>
<evidence type="ECO:0000313" key="3">
    <source>
        <dbReference type="Proteomes" id="UP000647587"/>
    </source>
</evidence>
<dbReference type="Gene3D" id="3.40.50.1820">
    <property type="entry name" value="alpha/beta hydrolase"/>
    <property type="match status" value="1"/>
</dbReference>
<evidence type="ECO:0000259" key="1">
    <source>
        <dbReference type="Pfam" id="PF00561"/>
    </source>
</evidence>
<keyword evidence="2" id="KW-0378">Hydrolase</keyword>
<dbReference type="RefSeq" id="WP_189009597.1">
    <property type="nucleotide sequence ID" value="NZ_BMPP01000011.1"/>
</dbReference>
<comment type="caution">
    <text evidence="2">The sequence shown here is derived from an EMBL/GenBank/DDBJ whole genome shotgun (WGS) entry which is preliminary data.</text>
</comment>
<dbReference type="PANTHER" id="PTHR43433">
    <property type="entry name" value="HYDROLASE, ALPHA/BETA FOLD FAMILY PROTEIN"/>
    <property type="match status" value="1"/>
</dbReference>
<dbReference type="Pfam" id="PF00561">
    <property type="entry name" value="Abhydrolase_1"/>
    <property type="match status" value="1"/>
</dbReference>
<accession>A0ABQ2EYS5</accession>
<protein>
    <submittedName>
        <fullName evidence="2">Hydrolase YcgS</fullName>
    </submittedName>
</protein>
<sequence>MINESIGVRNTHQIARTWRGPVEYQLSGTGPVVMVLNGGHCSRDTRLGHEQLAAAGFTVLIPSRPGYDSTPADLGETAHEAAKTLVALLDHLNISSMRVIGISAAGPTALTLAAEYPERVDQLVLESALVDPWEPGVQRLARLVFGRLQTWTWRLNRALLRLAPGPMLRLMLSQLSTRPVQQVMAGLTPADQREIQVLLRSFSSGRAGFLNDIRHVSPDLQRIRTPTLVMYSPYDRSIPLKQPLRLLRELPDAVGVEIPSDLHLMWLGATARTVRDHRLAFLRQLTS</sequence>
<feature type="domain" description="AB hydrolase-1" evidence="1">
    <location>
        <begin position="50"/>
        <end position="261"/>
    </location>
</feature>
<evidence type="ECO:0000313" key="2">
    <source>
        <dbReference type="EMBL" id="GGK31561.1"/>
    </source>
</evidence>
<reference evidence="3" key="1">
    <citation type="journal article" date="2019" name="Int. J. Syst. Evol. Microbiol.">
        <title>The Global Catalogue of Microorganisms (GCM) 10K type strain sequencing project: providing services to taxonomists for standard genome sequencing and annotation.</title>
        <authorList>
            <consortium name="The Broad Institute Genomics Platform"/>
            <consortium name="The Broad Institute Genome Sequencing Center for Infectious Disease"/>
            <person name="Wu L."/>
            <person name="Ma J."/>
        </authorList>
    </citation>
    <scope>NUCLEOTIDE SEQUENCE [LARGE SCALE GENOMIC DNA]</scope>
    <source>
        <strain evidence="3">JCM 30331</strain>
    </source>
</reference>